<accession>A0A0G0RZY5</accession>
<protein>
    <submittedName>
        <fullName evidence="1">Uncharacterized protein</fullName>
    </submittedName>
</protein>
<comment type="caution">
    <text evidence="1">The sequence shown here is derived from an EMBL/GenBank/DDBJ whole genome shotgun (WGS) entry which is preliminary data.</text>
</comment>
<proteinExistence type="predicted"/>
<name>A0A0G0RZY5_9BACT</name>
<dbReference type="AlphaFoldDB" id="A0A0G0RZY5"/>
<organism evidence="1 2">
    <name type="scientific">Candidatus Woesebacteria bacterium GW2011_GWA1_39_8</name>
    <dbReference type="NCBI Taxonomy" id="1618552"/>
    <lineage>
        <taxon>Bacteria</taxon>
        <taxon>Candidatus Woeseibacteriota</taxon>
    </lineage>
</organism>
<evidence type="ECO:0000313" key="2">
    <source>
        <dbReference type="Proteomes" id="UP000034793"/>
    </source>
</evidence>
<gene>
    <name evidence="1" type="ORF">UT61_C0060G0008</name>
</gene>
<sequence>MATNRTHQNPKEVIENFMGDSPKNAIILLVLSINNFLNNEIKTTVDQNPPQTSLLFMGIHASILTLSEVLFNLKGPKGYKKFLEEFIDEGSEDKCFSLIANEIHAWRNTLAHSWLSLRGHDIDYEYGMPKGFEEREGTLYINPKIYLDLYLRAFNSNRILLYVNRMSEADLLKA</sequence>
<dbReference type="Proteomes" id="UP000034793">
    <property type="component" value="Unassembled WGS sequence"/>
</dbReference>
<dbReference type="EMBL" id="LBXL01000060">
    <property type="protein sequence ID" value="KKR27995.1"/>
    <property type="molecule type" value="Genomic_DNA"/>
</dbReference>
<reference evidence="1 2" key="1">
    <citation type="journal article" date="2015" name="Nature">
        <title>rRNA introns, odd ribosomes, and small enigmatic genomes across a large radiation of phyla.</title>
        <authorList>
            <person name="Brown C.T."/>
            <person name="Hug L.A."/>
            <person name="Thomas B.C."/>
            <person name="Sharon I."/>
            <person name="Castelle C.J."/>
            <person name="Singh A."/>
            <person name="Wilkins M.J."/>
            <person name="Williams K.H."/>
            <person name="Banfield J.F."/>
        </authorList>
    </citation>
    <scope>NUCLEOTIDE SEQUENCE [LARGE SCALE GENOMIC DNA]</scope>
</reference>
<evidence type="ECO:0000313" key="1">
    <source>
        <dbReference type="EMBL" id="KKR27995.1"/>
    </source>
</evidence>